<dbReference type="InterPro" id="IPR046439">
    <property type="entry name" value="ZF_RZ_dom"/>
</dbReference>
<evidence type="ECO:0000256" key="4">
    <source>
        <dbReference type="ARBA" id="ARBA00022771"/>
    </source>
</evidence>
<dbReference type="InterPro" id="IPR031248">
    <property type="entry name" value="RNF213"/>
</dbReference>
<protein>
    <recommendedName>
        <fullName evidence="12">RING-type domain-containing protein</fullName>
    </recommendedName>
</protein>
<sequence>MGKTIARNGALKENVFMMAVCIELRIPLFLVGKPGSSKSLSKTLVADAMQGQAAHSELYKRLKQVHLVSFQCSPHSTPEGIINTFKQCARFQEGKNLEEYVSVVVLDEIGLAEDSPKMPLKTLHPLLEEGCIDDEPLPHKKVGFIGISNWALDPAKMNRGIFVSRGDPDEKELIKSAKGICSSDKMVLEKVQHVFLPFARAYLRISKGKGFFGLRDYYSLIKMVFAFAKASKQRPTAEQIVEAVLRNFSGQDNVDAVSIFTNSLCISPKRERVGAIELVRQNILAIGTDHECRYLLVLTKNYAALQILQQMFFSDQRQAEVIFGSSFPKDQEYTQICRNINRVKICMETGRNVILLNLQNLYESLYDALNQYYVCLGGQKYVDLGLGTHRVKCRVHPDFRLIVIEEKEVVYEEFPVPLINRLEKHYLDINAVLGSDQKEAVKELERWVERFVTPKTTTRRSREQVTPDPWKRVLDEAKLILLNCATPDSVVRLPDTALPSLETEHLTQVYFEEQKHSCLAEFILSHTRQEGRHHVHITEVTTFSRLLTALDVGALQVAVEIPAIELLSLRQFDTEHSFLKKIRNYLDSTPDDKILIIQMDFDEGSQSANILASAKYSAMNEMNKAGGVAMTGRVFVYFITKLPRMEGGTSYVGFHGGTWSSVHIDDLRRSKAIVSDVKALRSVSISQLFEEETDQQEAMEVDETVVQLPGTGRSEVLDTTALVRSCVQSAVSMLRDQNGGGARCTSRVEILLTLLADNEELNAAFLKMVKRRLHSLISARDSNTFSSKNWVLKEASNVNALQEGGTFKHTLWKRVQAVVSPLLSQLLSVLDCDRNLDLLLDHNSGEAVKKLWLDISGNETLLVTPYTGVNHKIEPQNVLVQSYIRPELGMGCAMPFSWRISEHLEQVWAQVRQRPDDTQSRFEEIFGKTPLGQHIAHTDGETQRELFHRYLQDFVSMTMKVTSEDKLQLLCRALVSCINELRVRGDRLPDDALSLPCVHVAYHRFRKRLHNLLRMLTLLPPLAAALLGKNHHGEEGEMVLDVLAAVACVEHLEPQVLEGDRQWLSWLRQVKGLQVPVELVCTQQSPEHQGERSRHMTHCVRNGWNRIFVLSLFVEHLVLGIESVEEKLKALVLDHTRMLGEVLRKSSDLKLERDFVAVIQVLKSCKDGAGSCVFECDLEPCPICMGPPQEPLVLPCSHTYCLDCGRRWLVPGQMYCPLCTLPVPDDFPLKVCEDMRRLLSLNTGFRKLCDAFFVDLVCRLCFREDRPPSEGVILHLLSCLMVEVGPVPLIRDRCQILTKALSPFCESVDRNPVVRSVVLKLLLKYSFDEVKEYLQQHLTSVEQSIIVEEEDKVNLYALYINCLEDSMVERLQWHTDAERGSHLQAERDFLRYVLTSDPTRAQTATVEQLRQVARVRLCLRTAAQLLTDDAPSGVPADPQTGFLDSVRDLCTGSGNDWYRIYLIRWICSQRGLEFVHNLLRDRELSWLFPLEILQQHKEDGSRLDQYLVHGQDYKAIRDAVAKATADHRMDGIDAACEGCRGTPADRAMYLLLALFREVTTLYRSARPGLHPTAELCEALEEYIRSSRVLTSPAVRTFALALVQNGLDPVCVRASRTSVEHALIELAVHLAAVLHCGNNGVLTPLRQLALSPANMQRSFLPTMPEDIQYMAIKALENQLTWYTCLNGHPCAIGECGRPIQKSRCLDCGAEIGGANHQTVGGFTKTQTQTHDRTQSGHILGDPSRRCDPRRWPPSCSHCVCSVMWPCCWGPPPSLRYEPPPPEAMANIIRPPVQDPGVFLMGHLQKDLEQLTRALGKGTDDTVCAIHLVIRSLQEPHLPSQGPVRYDDLLSTKESRNAWQAIVVTGVLSPQLKHLEQRLKAANSSIRGDSRVTSNPIVKVVFGEPRLFLSSLPRDSLIHQGAVWSCRERVSLPHLAHVLEQNHGKDTLPSSGPSCRR</sequence>
<dbReference type="Proteomes" id="UP001221898">
    <property type="component" value="Unassembled WGS sequence"/>
</dbReference>
<dbReference type="InterPro" id="IPR013083">
    <property type="entry name" value="Znf_RING/FYVE/PHD"/>
</dbReference>
<gene>
    <name evidence="10" type="ORF">AAFF_G00101330</name>
</gene>
<dbReference type="Pfam" id="PF20173">
    <property type="entry name" value="ZnF_RZ-type"/>
    <property type="match status" value="1"/>
</dbReference>
<organism evidence="10 11">
    <name type="scientific">Aldrovandia affinis</name>
    <dbReference type="NCBI Taxonomy" id="143900"/>
    <lineage>
        <taxon>Eukaryota</taxon>
        <taxon>Metazoa</taxon>
        <taxon>Chordata</taxon>
        <taxon>Craniata</taxon>
        <taxon>Vertebrata</taxon>
        <taxon>Euteleostomi</taxon>
        <taxon>Actinopterygii</taxon>
        <taxon>Neopterygii</taxon>
        <taxon>Teleostei</taxon>
        <taxon>Notacanthiformes</taxon>
        <taxon>Halosauridae</taxon>
        <taxon>Aldrovandia</taxon>
    </lineage>
</organism>
<keyword evidence="4 7" id="KW-0863">Zinc-finger</keyword>
<dbReference type="PROSITE" id="PS51981">
    <property type="entry name" value="ZF_RZ"/>
    <property type="match status" value="1"/>
</dbReference>
<comment type="caution">
    <text evidence="10">The sequence shown here is derived from an EMBL/GenBank/DDBJ whole genome shotgun (WGS) entry which is preliminary data.</text>
</comment>
<dbReference type="GO" id="GO:0008270">
    <property type="term" value="F:zinc ion binding"/>
    <property type="evidence" value="ECO:0007669"/>
    <property type="project" value="UniProtKB-KW"/>
</dbReference>
<comment type="subcellular location">
    <subcellularLocation>
        <location evidence="1">Cytoplasm</location>
    </subcellularLocation>
</comment>
<evidence type="ECO:0000313" key="11">
    <source>
        <dbReference type="Proteomes" id="UP001221898"/>
    </source>
</evidence>
<dbReference type="GO" id="GO:0006511">
    <property type="term" value="P:ubiquitin-dependent protein catabolic process"/>
    <property type="evidence" value="ECO:0007669"/>
    <property type="project" value="TreeGrafter"/>
</dbReference>
<evidence type="ECO:0000256" key="5">
    <source>
        <dbReference type="ARBA" id="ARBA00022833"/>
    </source>
</evidence>
<evidence type="ECO:0000256" key="2">
    <source>
        <dbReference type="ARBA" id="ARBA00022490"/>
    </source>
</evidence>
<evidence type="ECO:0000313" key="10">
    <source>
        <dbReference type="EMBL" id="KAJ8390753.1"/>
    </source>
</evidence>
<keyword evidence="6" id="KW-0391">Immunity</keyword>
<dbReference type="SMART" id="SM00184">
    <property type="entry name" value="RING"/>
    <property type="match status" value="1"/>
</dbReference>
<dbReference type="GO" id="GO:0002376">
    <property type="term" value="P:immune system process"/>
    <property type="evidence" value="ECO:0007669"/>
    <property type="project" value="UniProtKB-KW"/>
</dbReference>
<keyword evidence="3" id="KW-0479">Metal-binding</keyword>
<dbReference type="Gene3D" id="3.40.50.300">
    <property type="entry name" value="P-loop containing nucleotide triphosphate hydrolases"/>
    <property type="match status" value="1"/>
</dbReference>
<dbReference type="Pfam" id="PF00097">
    <property type="entry name" value="zf-C3HC4"/>
    <property type="match status" value="1"/>
</dbReference>
<dbReference type="PANTHER" id="PTHR22605:SF18">
    <property type="entry name" value="E3 UBIQUITIN-PROTEIN LIGASE RNF213-ALPHA"/>
    <property type="match status" value="1"/>
</dbReference>
<dbReference type="Gene3D" id="3.30.40.10">
    <property type="entry name" value="Zinc/RING finger domain, C3HC4 (zinc finger)"/>
    <property type="match status" value="1"/>
</dbReference>
<dbReference type="GO" id="GO:0016020">
    <property type="term" value="C:membrane"/>
    <property type="evidence" value="ECO:0007669"/>
    <property type="project" value="TreeGrafter"/>
</dbReference>
<dbReference type="SUPFAM" id="SSF57850">
    <property type="entry name" value="RING/U-box"/>
    <property type="match status" value="1"/>
</dbReference>
<dbReference type="InterPro" id="IPR001841">
    <property type="entry name" value="Znf_RING"/>
</dbReference>
<dbReference type="InterPro" id="IPR018957">
    <property type="entry name" value="Znf_C3HC4_RING-type"/>
</dbReference>
<dbReference type="GO" id="GO:0016887">
    <property type="term" value="F:ATP hydrolysis activity"/>
    <property type="evidence" value="ECO:0007669"/>
    <property type="project" value="InterPro"/>
</dbReference>
<feature type="domain" description="RZ-type" evidence="9">
    <location>
        <begin position="1662"/>
        <end position="1734"/>
    </location>
</feature>
<evidence type="ECO:0000256" key="7">
    <source>
        <dbReference type="PROSITE-ProRule" id="PRU00175"/>
    </source>
</evidence>
<evidence type="ECO:0000256" key="1">
    <source>
        <dbReference type="ARBA" id="ARBA00004496"/>
    </source>
</evidence>
<dbReference type="GO" id="GO:2000051">
    <property type="term" value="P:negative regulation of non-canonical Wnt signaling pathway"/>
    <property type="evidence" value="ECO:0007669"/>
    <property type="project" value="TreeGrafter"/>
</dbReference>
<dbReference type="PANTHER" id="PTHR22605">
    <property type="entry name" value="RZ-TYPE DOMAIN-CONTAINING PROTEIN"/>
    <property type="match status" value="1"/>
</dbReference>
<evidence type="ECO:0000256" key="3">
    <source>
        <dbReference type="ARBA" id="ARBA00022723"/>
    </source>
</evidence>
<name>A0AAD7RV51_9TELE</name>
<feature type="domain" description="RING-type" evidence="8">
    <location>
        <begin position="1181"/>
        <end position="1220"/>
    </location>
</feature>
<keyword evidence="11" id="KW-1185">Reference proteome</keyword>
<dbReference type="PROSITE" id="PS50089">
    <property type="entry name" value="ZF_RING_2"/>
    <property type="match status" value="1"/>
</dbReference>
<proteinExistence type="predicted"/>
<keyword evidence="5" id="KW-0862">Zinc</keyword>
<dbReference type="GO" id="GO:0005730">
    <property type="term" value="C:nucleolus"/>
    <property type="evidence" value="ECO:0007669"/>
    <property type="project" value="TreeGrafter"/>
</dbReference>
<dbReference type="EMBL" id="JAINUG010000166">
    <property type="protein sequence ID" value="KAJ8390753.1"/>
    <property type="molecule type" value="Genomic_DNA"/>
</dbReference>
<accession>A0AAD7RV51</accession>
<evidence type="ECO:0000259" key="8">
    <source>
        <dbReference type="PROSITE" id="PS50089"/>
    </source>
</evidence>
<evidence type="ECO:0008006" key="12">
    <source>
        <dbReference type="Google" id="ProtNLM"/>
    </source>
</evidence>
<dbReference type="SUPFAM" id="SSF52540">
    <property type="entry name" value="P-loop containing nucleoside triphosphate hydrolases"/>
    <property type="match status" value="1"/>
</dbReference>
<evidence type="ECO:0000259" key="9">
    <source>
        <dbReference type="PROSITE" id="PS51981"/>
    </source>
</evidence>
<dbReference type="GO" id="GO:0004842">
    <property type="term" value="F:ubiquitin-protein transferase activity"/>
    <property type="evidence" value="ECO:0007669"/>
    <property type="project" value="InterPro"/>
</dbReference>
<dbReference type="GO" id="GO:0002040">
    <property type="term" value="P:sprouting angiogenesis"/>
    <property type="evidence" value="ECO:0007669"/>
    <property type="project" value="TreeGrafter"/>
</dbReference>
<dbReference type="GO" id="GO:0005829">
    <property type="term" value="C:cytosol"/>
    <property type="evidence" value="ECO:0007669"/>
    <property type="project" value="TreeGrafter"/>
</dbReference>
<reference evidence="10" key="1">
    <citation type="journal article" date="2023" name="Science">
        <title>Genome structures resolve the early diversification of teleost fishes.</title>
        <authorList>
            <person name="Parey E."/>
            <person name="Louis A."/>
            <person name="Montfort J."/>
            <person name="Bouchez O."/>
            <person name="Roques C."/>
            <person name="Iampietro C."/>
            <person name="Lluch J."/>
            <person name="Castinel A."/>
            <person name="Donnadieu C."/>
            <person name="Desvignes T."/>
            <person name="Floi Bucao C."/>
            <person name="Jouanno E."/>
            <person name="Wen M."/>
            <person name="Mejri S."/>
            <person name="Dirks R."/>
            <person name="Jansen H."/>
            <person name="Henkel C."/>
            <person name="Chen W.J."/>
            <person name="Zahm M."/>
            <person name="Cabau C."/>
            <person name="Klopp C."/>
            <person name="Thompson A.W."/>
            <person name="Robinson-Rechavi M."/>
            <person name="Braasch I."/>
            <person name="Lecointre G."/>
            <person name="Bobe J."/>
            <person name="Postlethwait J.H."/>
            <person name="Berthelot C."/>
            <person name="Roest Crollius H."/>
            <person name="Guiguen Y."/>
        </authorList>
    </citation>
    <scope>NUCLEOTIDE SEQUENCE</scope>
    <source>
        <strain evidence="10">NC1722</strain>
    </source>
</reference>
<dbReference type="InterPro" id="IPR027417">
    <property type="entry name" value="P-loop_NTPase"/>
</dbReference>
<evidence type="ECO:0000256" key="6">
    <source>
        <dbReference type="ARBA" id="ARBA00022859"/>
    </source>
</evidence>
<dbReference type="FunFam" id="3.40.50.300:FF:000491">
    <property type="entry name" value="E3 ubiquitin-protein ligase RNF213"/>
    <property type="match status" value="1"/>
</dbReference>
<keyword evidence="2" id="KW-0963">Cytoplasm</keyword>